<dbReference type="CDD" id="cd02042">
    <property type="entry name" value="ParAB_family"/>
    <property type="match status" value="1"/>
</dbReference>
<dbReference type="SUPFAM" id="SSF52540">
    <property type="entry name" value="P-loop containing nucleoside triphosphate hydrolases"/>
    <property type="match status" value="1"/>
</dbReference>
<protein>
    <recommendedName>
        <fullName evidence="4">Sporulation initiation inhibitor protein Soj</fullName>
    </recommendedName>
</protein>
<comment type="caution">
    <text evidence="6">The sequence shown here is derived from an EMBL/GenBank/DDBJ whole genome shotgun (WGS) entry which is preliminary data.</text>
</comment>
<proteinExistence type="inferred from homology"/>
<organism evidence="6 7">
    <name type="scientific">Clostridium porci</name>
    <dbReference type="NCBI Taxonomy" id="2605778"/>
    <lineage>
        <taxon>Bacteria</taxon>
        <taxon>Bacillati</taxon>
        <taxon>Bacillota</taxon>
        <taxon>Clostridia</taxon>
        <taxon>Eubacteriales</taxon>
        <taxon>Clostridiaceae</taxon>
        <taxon>Clostridium</taxon>
    </lineage>
</organism>
<evidence type="ECO:0000256" key="4">
    <source>
        <dbReference type="ARBA" id="ARBA00071824"/>
    </source>
</evidence>
<name>A0A7X2NPH0_9CLOT</name>
<sequence length="258" mass="28146">MEGFKMAKIITFANQKGGVGKTTTAHIVSIGIAKKGYKVLACDLDPQANLTSVLGIDPDSDIVSIYDLFEGNCDISDAIVTTDAGVDLLVGSLMLSGADRKYSATGDEYKLKEALDSIKGNYDYIIIDTPPALGVMSLNGLATTDYLAVVMTPDYFSGKGLKQFQQTVETTKKYLSNPNLKINGLLLTRCDRTNLSSIINDDMKEVAASLNSKIYNSKIRQGVAIRESQYLESSLFDMKDTAVLDDYNDFIDELLKEV</sequence>
<feature type="domain" description="AAA" evidence="5">
    <location>
        <begin position="7"/>
        <end position="182"/>
    </location>
</feature>
<evidence type="ECO:0000259" key="5">
    <source>
        <dbReference type="Pfam" id="PF13614"/>
    </source>
</evidence>
<comment type="subunit">
    <text evidence="3">Dimerizes in the presence of ATP but not ADP; ATP-binding is required for double-stranded (ds)DNA-binding. Interacts with DnaA.</text>
</comment>
<dbReference type="Proteomes" id="UP000429958">
    <property type="component" value="Unassembled WGS sequence"/>
</dbReference>
<dbReference type="PANTHER" id="PTHR13696">
    <property type="entry name" value="P-LOOP CONTAINING NUCLEOSIDE TRIPHOSPHATE HYDROLASE"/>
    <property type="match status" value="1"/>
</dbReference>
<evidence type="ECO:0000256" key="1">
    <source>
        <dbReference type="ARBA" id="ARBA00006976"/>
    </source>
</evidence>
<dbReference type="PANTHER" id="PTHR13696:SF99">
    <property type="entry name" value="COBYRINIC ACID AC-DIAMIDE SYNTHASE"/>
    <property type="match status" value="1"/>
</dbReference>
<dbReference type="FunFam" id="3.40.50.300:FF:000285">
    <property type="entry name" value="Sporulation initiation inhibitor Soj"/>
    <property type="match status" value="1"/>
</dbReference>
<dbReference type="InterPro" id="IPR025669">
    <property type="entry name" value="AAA_dom"/>
</dbReference>
<comment type="similarity">
    <text evidence="1">Belongs to the ParA family.</text>
</comment>
<evidence type="ECO:0000313" key="7">
    <source>
        <dbReference type="Proteomes" id="UP000429958"/>
    </source>
</evidence>
<evidence type="ECO:0000256" key="2">
    <source>
        <dbReference type="ARBA" id="ARBA00049360"/>
    </source>
</evidence>
<dbReference type="InterPro" id="IPR050678">
    <property type="entry name" value="DNA_Partitioning_ATPase"/>
</dbReference>
<accession>A0A7X2NPH0</accession>
<dbReference type="Pfam" id="PF13614">
    <property type="entry name" value="AAA_31"/>
    <property type="match status" value="1"/>
</dbReference>
<dbReference type="Gene3D" id="3.40.50.300">
    <property type="entry name" value="P-loop containing nucleotide triphosphate hydrolases"/>
    <property type="match status" value="1"/>
</dbReference>
<reference evidence="6 7" key="1">
    <citation type="submission" date="2019-08" db="EMBL/GenBank/DDBJ databases">
        <title>In-depth cultivation of the pig gut microbiome towards novel bacterial diversity and tailored functional studies.</title>
        <authorList>
            <person name="Wylensek D."/>
            <person name="Hitch T.C.A."/>
            <person name="Clavel T."/>
        </authorList>
    </citation>
    <scope>NUCLEOTIDE SEQUENCE [LARGE SCALE GENOMIC DNA]</scope>
    <source>
        <strain evidence="6 7">WCA-389-WT-23D1</strain>
    </source>
</reference>
<keyword evidence="7" id="KW-1185">Reference proteome</keyword>
<evidence type="ECO:0000313" key="6">
    <source>
        <dbReference type="EMBL" id="MSS38466.1"/>
    </source>
</evidence>
<gene>
    <name evidence="6" type="ORF">FYJ39_18575</name>
</gene>
<dbReference type="InterPro" id="IPR027417">
    <property type="entry name" value="P-loop_NTPase"/>
</dbReference>
<evidence type="ECO:0000256" key="3">
    <source>
        <dbReference type="ARBA" id="ARBA00062323"/>
    </source>
</evidence>
<dbReference type="AlphaFoldDB" id="A0A7X2NPH0"/>
<comment type="catalytic activity">
    <reaction evidence="2">
        <text>ATP + H2O = ADP + phosphate + H(+)</text>
        <dbReference type="Rhea" id="RHEA:13065"/>
        <dbReference type="ChEBI" id="CHEBI:15377"/>
        <dbReference type="ChEBI" id="CHEBI:15378"/>
        <dbReference type="ChEBI" id="CHEBI:30616"/>
        <dbReference type="ChEBI" id="CHEBI:43474"/>
        <dbReference type="ChEBI" id="CHEBI:456216"/>
    </reaction>
</comment>
<dbReference type="EMBL" id="VUMD01000026">
    <property type="protein sequence ID" value="MSS38466.1"/>
    <property type="molecule type" value="Genomic_DNA"/>
</dbReference>